<evidence type="ECO:0000256" key="18">
    <source>
        <dbReference type="SAM" id="MobiDB-lite"/>
    </source>
</evidence>
<evidence type="ECO:0000313" key="20">
    <source>
        <dbReference type="Proteomes" id="UP000034392"/>
    </source>
</evidence>
<comment type="pathway">
    <text evidence="1">Carbohydrate metabolism; tricarboxylic acid cycle; fumarate from succinate (bacterial route): step 1/1.</text>
</comment>
<dbReference type="NCBIfam" id="NF004616">
    <property type="entry name" value="PRK05950.1"/>
    <property type="match status" value="1"/>
</dbReference>
<dbReference type="FunFam" id="1.10.1060.10:FF:000001">
    <property type="entry name" value="Succinate dehydrogenase iron-sulfur subunit SdhB"/>
    <property type="match status" value="1"/>
</dbReference>
<dbReference type="InterPro" id="IPR050573">
    <property type="entry name" value="SDH/FRD_Iron-Sulfur"/>
</dbReference>
<evidence type="ECO:0000256" key="5">
    <source>
        <dbReference type="ARBA" id="ARBA00022131"/>
    </source>
</evidence>
<dbReference type="PROSITE" id="PS00197">
    <property type="entry name" value="2FE2S_FER_1"/>
    <property type="match status" value="1"/>
</dbReference>
<dbReference type="GO" id="GO:0009055">
    <property type="term" value="F:electron transfer activity"/>
    <property type="evidence" value="ECO:0007669"/>
    <property type="project" value="InterPro"/>
</dbReference>
<dbReference type="PROSITE" id="PS51085">
    <property type="entry name" value="2FE2S_FER_2"/>
    <property type="match status" value="1"/>
</dbReference>
<dbReference type="Proteomes" id="UP000034392">
    <property type="component" value="Chromosome"/>
</dbReference>
<evidence type="ECO:0000256" key="11">
    <source>
        <dbReference type="ARBA" id="ARBA00022982"/>
    </source>
</evidence>
<evidence type="ECO:0000256" key="12">
    <source>
        <dbReference type="ARBA" id="ARBA00023002"/>
    </source>
</evidence>
<dbReference type="InterPro" id="IPR012675">
    <property type="entry name" value="Beta-grasp_dom_sf"/>
</dbReference>
<dbReference type="GO" id="GO:0051539">
    <property type="term" value="F:4 iron, 4 sulfur cluster binding"/>
    <property type="evidence" value="ECO:0007669"/>
    <property type="project" value="UniProtKB-KW"/>
</dbReference>
<comment type="similarity">
    <text evidence="2 17">Belongs to the succinate dehydrogenase/fumarate reductase iron-sulfur protein family.</text>
</comment>
<dbReference type="InterPro" id="IPR001041">
    <property type="entry name" value="2Fe-2S_ferredoxin-type"/>
</dbReference>
<keyword evidence="12" id="KW-0560">Oxidoreductase</keyword>
<comment type="subunit">
    <text evidence="3">Part of an enzyme complex containing four subunits: a flavoprotein, an iron-sulfur, cytochrome b-556, and a hydrophobic anchor protein.</text>
</comment>
<dbReference type="KEGG" id="aay:WYH_00651"/>
<feature type="region of interest" description="Disordered" evidence="18">
    <location>
        <begin position="1"/>
        <end position="20"/>
    </location>
</feature>
<evidence type="ECO:0000256" key="13">
    <source>
        <dbReference type="ARBA" id="ARBA00023004"/>
    </source>
</evidence>
<dbReference type="GO" id="GO:0008177">
    <property type="term" value="F:succinate dehydrogenase (quinone) activity"/>
    <property type="evidence" value="ECO:0007669"/>
    <property type="project" value="UniProtKB-EC"/>
</dbReference>
<dbReference type="InterPro" id="IPR006058">
    <property type="entry name" value="2Fe2S_fd_BS"/>
</dbReference>
<dbReference type="OrthoDB" id="9804391at2"/>
<keyword evidence="15 17" id="KW-0003">3Fe-4S</keyword>
<dbReference type="GO" id="GO:0006099">
    <property type="term" value="P:tricarboxylic acid cycle"/>
    <property type="evidence" value="ECO:0007669"/>
    <property type="project" value="UniProtKB-UniPathway"/>
</dbReference>
<dbReference type="SUPFAM" id="SSF54292">
    <property type="entry name" value="2Fe-2S ferredoxin-like"/>
    <property type="match status" value="1"/>
</dbReference>
<dbReference type="GO" id="GO:0046872">
    <property type="term" value="F:metal ion binding"/>
    <property type="evidence" value="ECO:0007669"/>
    <property type="project" value="UniProtKB-KW"/>
</dbReference>
<evidence type="ECO:0000256" key="4">
    <source>
        <dbReference type="ARBA" id="ARBA00012792"/>
    </source>
</evidence>
<evidence type="ECO:0000256" key="16">
    <source>
        <dbReference type="ARBA" id="ARBA00049220"/>
    </source>
</evidence>
<evidence type="ECO:0000256" key="9">
    <source>
        <dbReference type="ARBA" id="ARBA00022714"/>
    </source>
</evidence>
<dbReference type="PROSITE" id="PS00198">
    <property type="entry name" value="4FE4S_FER_1"/>
    <property type="match status" value="1"/>
</dbReference>
<dbReference type="InterPro" id="IPR004489">
    <property type="entry name" value="Succ_DH/fum_Rdtase_Fe-S"/>
</dbReference>
<dbReference type="NCBIfam" id="TIGR00384">
    <property type="entry name" value="dhsB"/>
    <property type="match status" value="1"/>
</dbReference>
<keyword evidence="6" id="KW-0813">Transport</keyword>
<reference evidence="19" key="1">
    <citation type="submission" date="2015-05" db="EMBL/GenBank/DDBJ databases">
        <title>The complete genome of Altererythrobacter atlanticus strain 26DY36.</title>
        <authorList>
            <person name="Wu Y.-H."/>
            <person name="Cheng H."/>
            <person name="Wu X.-W."/>
        </authorList>
    </citation>
    <scope>NUCLEOTIDE SEQUENCE [LARGE SCALE GENOMIC DNA]</scope>
    <source>
        <strain evidence="19">26DY36</strain>
    </source>
</reference>
<dbReference type="AlphaFoldDB" id="A0A0F7KR92"/>
<keyword evidence="9 17" id="KW-0001">2Fe-2S</keyword>
<keyword evidence="7 17" id="KW-0004">4Fe-4S</keyword>
<dbReference type="InterPro" id="IPR017896">
    <property type="entry name" value="4Fe4S_Fe-S-bd"/>
</dbReference>
<dbReference type="InterPro" id="IPR025192">
    <property type="entry name" value="Succ_DH/fum_Rdtase_N"/>
</dbReference>
<keyword evidence="13 17" id="KW-0408">Iron</keyword>
<evidence type="ECO:0000256" key="10">
    <source>
        <dbReference type="ARBA" id="ARBA00022723"/>
    </source>
</evidence>
<dbReference type="PROSITE" id="PS51379">
    <property type="entry name" value="4FE4S_FER_2"/>
    <property type="match status" value="1"/>
</dbReference>
<keyword evidence="10 17" id="KW-0479">Metal-binding</keyword>
<dbReference type="PANTHER" id="PTHR11921">
    <property type="entry name" value="SUCCINATE DEHYDROGENASE IRON-SULFUR PROTEIN"/>
    <property type="match status" value="1"/>
</dbReference>
<dbReference type="PATRIC" id="fig|1267766.3.peg.657"/>
<evidence type="ECO:0000256" key="1">
    <source>
        <dbReference type="ARBA" id="ARBA00004894"/>
    </source>
</evidence>
<evidence type="ECO:0000256" key="7">
    <source>
        <dbReference type="ARBA" id="ARBA00022485"/>
    </source>
</evidence>
<dbReference type="GO" id="GO:0051537">
    <property type="term" value="F:2 iron, 2 sulfur cluster binding"/>
    <property type="evidence" value="ECO:0007669"/>
    <property type="project" value="UniProtKB-KW"/>
</dbReference>
<dbReference type="InterPro" id="IPR017900">
    <property type="entry name" value="4Fe4S_Fe_S_CS"/>
</dbReference>
<evidence type="ECO:0000256" key="14">
    <source>
        <dbReference type="ARBA" id="ARBA00023014"/>
    </source>
</evidence>
<evidence type="ECO:0000256" key="3">
    <source>
        <dbReference type="ARBA" id="ARBA00011294"/>
    </source>
</evidence>
<organism evidence="19 20">
    <name type="scientific">Croceibacterium atlanticum</name>
    <dbReference type="NCBI Taxonomy" id="1267766"/>
    <lineage>
        <taxon>Bacteria</taxon>
        <taxon>Pseudomonadati</taxon>
        <taxon>Pseudomonadota</taxon>
        <taxon>Alphaproteobacteria</taxon>
        <taxon>Sphingomonadales</taxon>
        <taxon>Erythrobacteraceae</taxon>
        <taxon>Croceibacterium</taxon>
    </lineage>
</organism>
<name>A0A0F7KR92_9SPHN</name>
<evidence type="ECO:0000256" key="6">
    <source>
        <dbReference type="ARBA" id="ARBA00022448"/>
    </source>
</evidence>
<keyword evidence="20" id="KW-1185">Reference proteome</keyword>
<keyword evidence="8" id="KW-0816">Tricarboxylic acid cycle</keyword>
<dbReference type="Gene3D" id="1.10.1060.10">
    <property type="entry name" value="Alpha-helical ferredoxin"/>
    <property type="match status" value="1"/>
</dbReference>
<dbReference type="EC" id="1.3.5.1" evidence="4 17"/>
<dbReference type="FunFam" id="3.10.20.30:FF:000007">
    <property type="entry name" value="Succinate dehydrogenase [ubiquinone] iron-sulfur subunit, mitochondrial"/>
    <property type="match status" value="1"/>
</dbReference>
<evidence type="ECO:0000256" key="17">
    <source>
        <dbReference type="RuleBase" id="RU361237"/>
    </source>
</evidence>
<dbReference type="Pfam" id="PF13534">
    <property type="entry name" value="Fer4_17"/>
    <property type="match status" value="1"/>
</dbReference>
<evidence type="ECO:0000256" key="2">
    <source>
        <dbReference type="ARBA" id="ARBA00009433"/>
    </source>
</evidence>
<sequence>MATFTLPKNSKINAPGRTHKAEGASRLQKFKIYRWDPDSGENPRYDTFEIDLDDCGPMVLDALIKIKNEVDPTLTFRRSCREGICGSCAMNMNGANGLACTTAMEDLKGEIRITPLPHMEVVKDLVPDFTHFYAQYASIRPWLQTVSTTPSGKERLQSPEQRDKLDGLYECILCACCSTACPSYWWNSDKFLGPAILLQAYRWLADSRDEMTGERLDDLEDPFRLYRCHTIMNCANVCPKGLSPARAIAEIKKMQAERQV</sequence>
<comment type="cofactor">
    <cofactor evidence="17">
        <name>[2Fe-2S] cluster</name>
        <dbReference type="ChEBI" id="CHEBI:190135"/>
    </cofactor>
    <text evidence="17">Binds 1 [2Fe-2S] cluster.</text>
</comment>
<dbReference type="EMBL" id="CP011452">
    <property type="protein sequence ID" value="AKH41707.1"/>
    <property type="molecule type" value="Genomic_DNA"/>
</dbReference>
<comment type="cofactor">
    <cofactor evidence="17">
        <name>[3Fe-4S] cluster</name>
        <dbReference type="ChEBI" id="CHEBI:21137"/>
    </cofactor>
    <text evidence="17">Binds 1 [3Fe-4S] cluster.</text>
</comment>
<comment type="cofactor">
    <cofactor evidence="17">
        <name>[4Fe-4S] cluster</name>
        <dbReference type="ChEBI" id="CHEBI:49883"/>
    </cofactor>
    <text evidence="17">Binds 1 [4Fe-4S] cluster.</text>
</comment>
<keyword evidence="14 17" id="KW-0411">Iron-sulfur</keyword>
<evidence type="ECO:0000313" key="19">
    <source>
        <dbReference type="EMBL" id="AKH41707.1"/>
    </source>
</evidence>
<comment type="catalytic activity">
    <reaction evidence="16 17">
        <text>a quinone + succinate = fumarate + a quinol</text>
        <dbReference type="Rhea" id="RHEA:40523"/>
        <dbReference type="ChEBI" id="CHEBI:24646"/>
        <dbReference type="ChEBI" id="CHEBI:29806"/>
        <dbReference type="ChEBI" id="CHEBI:30031"/>
        <dbReference type="ChEBI" id="CHEBI:132124"/>
        <dbReference type="EC" id="1.3.5.1"/>
    </reaction>
</comment>
<proteinExistence type="inferred from homology"/>
<dbReference type="UniPathway" id="UPA00223">
    <property type="reaction ID" value="UER01005"/>
</dbReference>
<protein>
    <recommendedName>
        <fullName evidence="5 17">Succinate dehydrogenase iron-sulfur subunit</fullName>
        <ecNumber evidence="4 17">1.3.5.1</ecNumber>
    </recommendedName>
</protein>
<keyword evidence="11" id="KW-0249">Electron transport</keyword>
<evidence type="ECO:0000256" key="15">
    <source>
        <dbReference type="ARBA" id="ARBA00023291"/>
    </source>
</evidence>
<feature type="compositionally biased region" description="Polar residues" evidence="18">
    <location>
        <begin position="1"/>
        <end position="12"/>
    </location>
</feature>
<dbReference type="SUPFAM" id="SSF46548">
    <property type="entry name" value="alpha-helical ferredoxin"/>
    <property type="match status" value="1"/>
</dbReference>
<dbReference type="Gene3D" id="3.10.20.30">
    <property type="match status" value="1"/>
</dbReference>
<dbReference type="CDD" id="cd00207">
    <property type="entry name" value="fer2"/>
    <property type="match status" value="1"/>
</dbReference>
<dbReference type="Pfam" id="PF13085">
    <property type="entry name" value="Fer2_3"/>
    <property type="match status" value="1"/>
</dbReference>
<gene>
    <name evidence="19" type="primary">sdhB</name>
    <name evidence="19" type="ORF">WYH_00651</name>
</gene>
<evidence type="ECO:0000256" key="8">
    <source>
        <dbReference type="ARBA" id="ARBA00022532"/>
    </source>
</evidence>
<dbReference type="InterPro" id="IPR036010">
    <property type="entry name" value="2Fe-2S_ferredoxin-like_sf"/>
</dbReference>
<dbReference type="STRING" id="1267766.WYH_00651"/>
<dbReference type="PANTHER" id="PTHR11921:SF29">
    <property type="entry name" value="SUCCINATE DEHYDROGENASE [UBIQUINONE] IRON-SULFUR SUBUNIT, MITOCHONDRIAL"/>
    <property type="match status" value="1"/>
</dbReference>
<dbReference type="RefSeq" id="WP_046902691.1">
    <property type="nucleotide sequence ID" value="NZ_CP011452.2"/>
</dbReference>
<dbReference type="GO" id="GO:0051538">
    <property type="term" value="F:3 iron, 4 sulfur cluster binding"/>
    <property type="evidence" value="ECO:0007669"/>
    <property type="project" value="UniProtKB-KW"/>
</dbReference>
<dbReference type="InterPro" id="IPR009051">
    <property type="entry name" value="Helical_ferredxn"/>
</dbReference>
<accession>A0A0F7KR92</accession>
<dbReference type="GO" id="GO:0022904">
    <property type="term" value="P:respiratory electron transport chain"/>
    <property type="evidence" value="ECO:0007669"/>
    <property type="project" value="TreeGrafter"/>
</dbReference>